<proteinExistence type="predicted"/>
<keyword evidence="2" id="KW-1185">Reference proteome</keyword>
<protein>
    <submittedName>
        <fullName evidence="1">Uncharacterized protein</fullName>
    </submittedName>
</protein>
<dbReference type="EMBL" id="DUZY01000002">
    <property type="protein sequence ID" value="DAD29586.1"/>
    <property type="molecule type" value="Genomic_DNA"/>
</dbReference>
<accession>A0A822YEZ0</accession>
<gene>
    <name evidence="1" type="ORF">HUJ06_031054</name>
</gene>
<reference evidence="1 2" key="1">
    <citation type="journal article" date="2020" name="Mol. Biol. Evol.">
        <title>Distinct Expression and Methylation Patterns for Genes with Different Fates following a Single Whole-Genome Duplication in Flowering Plants.</title>
        <authorList>
            <person name="Shi T."/>
            <person name="Rahmani R.S."/>
            <person name="Gugger P.F."/>
            <person name="Wang M."/>
            <person name="Li H."/>
            <person name="Zhang Y."/>
            <person name="Li Z."/>
            <person name="Wang Q."/>
            <person name="Van de Peer Y."/>
            <person name="Marchal K."/>
            <person name="Chen J."/>
        </authorList>
    </citation>
    <scope>NUCLEOTIDE SEQUENCE [LARGE SCALE GENOMIC DNA]</scope>
    <source>
        <tissue evidence="1">Leaf</tissue>
    </source>
</reference>
<evidence type="ECO:0000313" key="2">
    <source>
        <dbReference type="Proteomes" id="UP000607653"/>
    </source>
</evidence>
<dbReference type="Proteomes" id="UP000607653">
    <property type="component" value="Unassembled WGS sequence"/>
</dbReference>
<comment type="caution">
    <text evidence="1">The sequence shown here is derived from an EMBL/GenBank/DDBJ whole genome shotgun (WGS) entry which is preliminary data.</text>
</comment>
<sequence>MIIIMEKGRQLSWTSLNAFFFYCSSLKNPSIPLFLNTPTYFHLCESPYNFVVLPLFWWRVDTKMVLGEFHLQQNKENKYSYMLLED</sequence>
<evidence type="ECO:0000313" key="1">
    <source>
        <dbReference type="EMBL" id="DAD29586.1"/>
    </source>
</evidence>
<organism evidence="1 2">
    <name type="scientific">Nelumbo nucifera</name>
    <name type="common">Sacred lotus</name>
    <dbReference type="NCBI Taxonomy" id="4432"/>
    <lineage>
        <taxon>Eukaryota</taxon>
        <taxon>Viridiplantae</taxon>
        <taxon>Streptophyta</taxon>
        <taxon>Embryophyta</taxon>
        <taxon>Tracheophyta</taxon>
        <taxon>Spermatophyta</taxon>
        <taxon>Magnoliopsida</taxon>
        <taxon>Proteales</taxon>
        <taxon>Nelumbonaceae</taxon>
        <taxon>Nelumbo</taxon>
    </lineage>
</organism>
<dbReference type="AlphaFoldDB" id="A0A822YEZ0"/>
<name>A0A822YEZ0_NELNU</name>